<dbReference type="InterPro" id="IPR005824">
    <property type="entry name" value="KOW"/>
</dbReference>
<dbReference type="GO" id="GO:0006354">
    <property type="term" value="P:DNA-templated transcription elongation"/>
    <property type="evidence" value="ECO:0007669"/>
    <property type="project" value="InterPro"/>
</dbReference>
<dbReference type="SMART" id="SM00739">
    <property type="entry name" value="KOW"/>
    <property type="match status" value="1"/>
</dbReference>
<evidence type="ECO:0000256" key="3">
    <source>
        <dbReference type="ARBA" id="ARBA00023163"/>
    </source>
</evidence>
<organism evidence="5 6">
    <name type="scientific">Breznakiella homolactica</name>
    <dbReference type="NCBI Taxonomy" id="2798577"/>
    <lineage>
        <taxon>Bacteria</taxon>
        <taxon>Pseudomonadati</taxon>
        <taxon>Spirochaetota</taxon>
        <taxon>Spirochaetia</taxon>
        <taxon>Spirochaetales</taxon>
        <taxon>Breznakiellaceae</taxon>
        <taxon>Breznakiella</taxon>
    </lineage>
</organism>
<dbReference type="Gene3D" id="2.30.30.30">
    <property type="match status" value="1"/>
</dbReference>
<dbReference type="InterPro" id="IPR043425">
    <property type="entry name" value="NusG-like"/>
</dbReference>
<proteinExistence type="predicted"/>
<gene>
    <name evidence="5" type="primary">loaP</name>
    <name evidence="5" type="ORF">JFL75_14040</name>
</gene>
<dbReference type="AlphaFoldDB" id="A0A7T7XKF3"/>
<dbReference type="InterPro" id="IPR008991">
    <property type="entry name" value="Translation_prot_SH3-like_sf"/>
</dbReference>
<dbReference type="Pfam" id="PF00467">
    <property type="entry name" value="KOW"/>
    <property type="match status" value="1"/>
</dbReference>
<dbReference type="PANTHER" id="PTHR30265">
    <property type="entry name" value="RHO-INTERACTING TRANSCRIPTION TERMINATION FACTOR NUSG"/>
    <property type="match status" value="1"/>
</dbReference>
<dbReference type="SUPFAM" id="SSF50104">
    <property type="entry name" value="Translation proteins SH3-like domain"/>
    <property type="match status" value="1"/>
</dbReference>
<keyword evidence="1" id="KW-0889">Transcription antitermination</keyword>
<dbReference type="InterPro" id="IPR047663">
    <property type="entry name" value="Transcription_antiterm_LoaP"/>
</dbReference>
<sequence>MKYYTIQVKTRSERKYMKLFKALHPMSDLEMFFPLKEMPVRKLGVIKDKTSPILPGYIFLELDDDDSIRNYYWELRKTDGFFRFLKSNQDIQPLTGNSLEVILYLLKKVGPVAGKSKVVFDENSRIMVLEGPLKGFEGKIIKVDKRKGRARVKLDIYDESHSIDLAFEVMGKA</sequence>
<dbReference type="CDD" id="cd06091">
    <property type="entry name" value="KOW_NusG"/>
    <property type="match status" value="1"/>
</dbReference>
<dbReference type="PANTHER" id="PTHR30265:SF4">
    <property type="entry name" value="KOW MOTIF FAMILY PROTEIN, EXPRESSED"/>
    <property type="match status" value="1"/>
</dbReference>
<keyword evidence="6" id="KW-1185">Reference proteome</keyword>
<protein>
    <submittedName>
        <fullName evidence="5">Antiterminator LoaP</fullName>
    </submittedName>
</protein>
<dbReference type="Pfam" id="PF02357">
    <property type="entry name" value="NusG"/>
    <property type="match status" value="1"/>
</dbReference>
<evidence type="ECO:0000256" key="2">
    <source>
        <dbReference type="ARBA" id="ARBA00023015"/>
    </source>
</evidence>
<dbReference type="GO" id="GO:0031564">
    <property type="term" value="P:transcription antitermination"/>
    <property type="evidence" value="ECO:0007669"/>
    <property type="project" value="UniProtKB-KW"/>
</dbReference>
<evidence type="ECO:0000259" key="4">
    <source>
        <dbReference type="SMART" id="SM00739"/>
    </source>
</evidence>
<feature type="domain" description="KOW" evidence="4">
    <location>
        <begin position="119"/>
        <end position="146"/>
    </location>
</feature>
<dbReference type="NCBIfam" id="NF033641">
    <property type="entry name" value="antiterm_LoaP"/>
    <property type="match status" value="1"/>
</dbReference>
<dbReference type="SUPFAM" id="SSF82679">
    <property type="entry name" value="N-utilization substance G protein NusG, N-terminal domain"/>
    <property type="match status" value="1"/>
</dbReference>
<dbReference type="InterPro" id="IPR006645">
    <property type="entry name" value="NGN-like_dom"/>
</dbReference>
<evidence type="ECO:0000313" key="6">
    <source>
        <dbReference type="Proteomes" id="UP000595917"/>
    </source>
</evidence>
<dbReference type="KEGG" id="bhc:JFL75_14040"/>
<dbReference type="InterPro" id="IPR014722">
    <property type="entry name" value="Rib_uL2_dom2"/>
</dbReference>
<dbReference type="Proteomes" id="UP000595917">
    <property type="component" value="Chromosome"/>
</dbReference>
<dbReference type="EMBL" id="CP067089">
    <property type="protein sequence ID" value="QQO08055.1"/>
    <property type="molecule type" value="Genomic_DNA"/>
</dbReference>
<keyword evidence="2" id="KW-0805">Transcription regulation</keyword>
<evidence type="ECO:0000256" key="1">
    <source>
        <dbReference type="ARBA" id="ARBA00022814"/>
    </source>
</evidence>
<evidence type="ECO:0000313" key="5">
    <source>
        <dbReference type="EMBL" id="QQO08055.1"/>
    </source>
</evidence>
<keyword evidence="3" id="KW-0804">Transcription</keyword>
<dbReference type="Gene3D" id="3.30.70.940">
    <property type="entry name" value="NusG, N-terminal domain"/>
    <property type="match status" value="1"/>
</dbReference>
<reference evidence="5" key="1">
    <citation type="submission" date="2021-01" db="EMBL/GenBank/DDBJ databases">
        <title>Description of Breznakiella homolactica.</title>
        <authorList>
            <person name="Song Y."/>
            <person name="Brune A."/>
        </authorList>
    </citation>
    <scope>NUCLEOTIDE SEQUENCE</scope>
    <source>
        <strain evidence="5">RmG30</strain>
    </source>
</reference>
<name>A0A7T7XKF3_9SPIR</name>
<dbReference type="InterPro" id="IPR036735">
    <property type="entry name" value="NGN_dom_sf"/>
</dbReference>
<accession>A0A7T7XKF3</accession>